<keyword evidence="1" id="KW-0238">DNA-binding</keyword>
<dbReference type="InterPro" id="IPR058532">
    <property type="entry name" value="YjbR/MT2646/Rv2570-like"/>
</dbReference>
<keyword evidence="2" id="KW-1185">Reference proteome</keyword>
<name>A0A4R6VC04_9PAST</name>
<accession>A0A4R6VC04</accession>
<proteinExistence type="predicted"/>
<dbReference type="Proteomes" id="UP000295657">
    <property type="component" value="Unassembled WGS sequence"/>
</dbReference>
<dbReference type="InterPro" id="IPR007351">
    <property type="entry name" value="YjbR"/>
</dbReference>
<dbReference type="GO" id="GO:0003677">
    <property type="term" value="F:DNA binding"/>
    <property type="evidence" value="ECO:0007669"/>
    <property type="project" value="UniProtKB-KW"/>
</dbReference>
<dbReference type="Pfam" id="PF04237">
    <property type="entry name" value="YjbR"/>
    <property type="match status" value="1"/>
</dbReference>
<dbReference type="RefSeq" id="WP_133542363.1">
    <property type="nucleotide sequence ID" value="NZ_SNYQ01000001.1"/>
</dbReference>
<evidence type="ECO:0000313" key="2">
    <source>
        <dbReference type="Proteomes" id="UP000295657"/>
    </source>
</evidence>
<dbReference type="EMBL" id="SNYQ01000001">
    <property type="protein sequence ID" value="TDQ59436.1"/>
    <property type="molecule type" value="Genomic_DNA"/>
</dbReference>
<dbReference type="SUPFAM" id="SSF142906">
    <property type="entry name" value="YjbR-like"/>
    <property type="match status" value="1"/>
</dbReference>
<dbReference type="AlphaFoldDB" id="A0A4R6VC04"/>
<evidence type="ECO:0000313" key="1">
    <source>
        <dbReference type="EMBL" id="TDQ59436.1"/>
    </source>
</evidence>
<reference evidence="1 2" key="1">
    <citation type="submission" date="2019-03" db="EMBL/GenBank/DDBJ databases">
        <title>Genomic Encyclopedia of Type Strains, Phase IV (KMG-IV): sequencing the most valuable type-strain genomes for metagenomic binning, comparative biology and taxonomic classification.</title>
        <authorList>
            <person name="Goeker M."/>
        </authorList>
    </citation>
    <scope>NUCLEOTIDE SEQUENCE [LARGE SCALE GENOMIC DNA]</scope>
    <source>
        <strain evidence="1 2">DSM 28403</strain>
    </source>
</reference>
<dbReference type="PANTHER" id="PTHR35145">
    <property type="entry name" value="CYTOPLASMIC PROTEIN-RELATED"/>
    <property type="match status" value="1"/>
</dbReference>
<dbReference type="PANTHER" id="PTHR35145:SF1">
    <property type="entry name" value="CYTOPLASMIC PROTEIN"/>
    <property type="match status" value="1"/>
</dbReference>
<organism evidence="1 2">
    <name type="scientific">Mesocricetibacter intestinalis</name>
    <dbReference type="NCBI Taxonomy" id="1521930"/>
    <lineage>
        <taxon>Bacteria</taxon>
        <taxon>Pseudomonadati</taxon>
        <taxon>Pseudomonadota</taxon>
        <taxon>Gammaproteobacteria</taxon>
        <taxon>Pasteurellales</taxon>
        <taxon>Pasteurellaceae</taxon>
        <taxon>Mesocricetibacter</taxon>
    </lineage>
</organism>
<dbReference type="OrthoDB" id="3194910at2"/>
<sequence>MSLEQHLLRKSSPDFARLIAYGFERNGQDYGYSAPILAGDFRAEISISAEGKLSGRVFELSSGTEYDNIHIPRQQGEFVNRVRTAYLNLLQDIVEHCFIPRPFVSEQANRLAQILYERYGDKPHFPWVKYPDFGVFKHRSNDKWYALCMYIERNKLIPKAEGKTDVLNLKADSKQIANLCRQDGIYPAYHMNKQHWISLILDDTLDDRNILALIAQSYALTASGAEKSVREGRKEWLIPANPKYFDIEKAFCQHREIPWKQSTAVAVNDILYMYVGAPRSAIMYKCLVTQTDLPYHGQHRHLNIKRVMNIRLLQSYAPHLFTLAKLKEFQVNAIRGPRNMPLSLREYIEKTAGG</sequence>
<gene>
    <name evidence="1" type="ORF">EDC45_0083</name>
</gene>
<dbReference type="Gene3D" id="3.90.1150.30">
    <property type="match status" value="1"/>
</dbReference>
<dbReference type="InterPro" id="IPR038056">
    <property type="entry name" value="YjbR-like_sf"/>
</dbReference>
<comment type="caution">
    <text evidence="1">The sequence shown here is derived from an EMBL/GenBank/DDBJ whole genome shotgun (WGS) entry which is preliminary data.</text>
</comment>
<protein>
    <submittedName>
        <fullName evidence="1">Putative DNA-binding protein (MmcQ/YjbR family)</fullName>
    </submittedName>
</protein>